<proteinExistence type="predicted"/>
<dbReference type="EMBL" id="PQIB02000011">
    <property type="protein sequence ID" value="RLM87071.1"/>
    <property type="molecule type" value="Genomic_DNA"/>
</dbReference>
<organism evidence="2 3">
    <name type="scientific">Panicum miliaceum</name>
    <name type="common">Proso millet</name>
    <name type="synonym">Broomcorn millet</name>
    <dbReference type="NCBI Taxonomy" id="4540"/>
    <lineage>
        <taxon>Eukaryota</taxon>
        <taxon>Viridiplantae</taxon>
        <taxon>Streptophyta</taxon>
        <taxon>Embryophyta</taxon>
        <taxon>Tracheophyta</taxon>
        <taxon>Spermatophyta</taxon>
        <taxon>Magnoliopsida</taxon>
        <taxon>Liliopsida</taxon>
        <taxon>Poales</taxon>
        <taxon>Poaceae</taxon>
        <taxon>PACMAD clade</taxon>
        <taxon>Panicoideae</taxon>
        <taxon>Panicodae</taxon>
        <taxon>Paniceae</taxon>
        <taxon>Panicinae</taxon>
        <taxon>Panicum</taxon>
        <taxon>Panicum sect. Panicum</taxon>
    </lineage>
</organism>
<dbReference type="PANTHER" id="PTHR34835">
    <property type="entry name" value="OS07G0283600 PROTEIN-RELATED"/>
    <property type="match status" value="1"/>
</dbReference>
<reference evidence="3" key="1">
    <citation type="journal article" date="2019" name="Nat. Commun.">
        <title>The genome of broomcorn millet.</title>
        <authorList>
            <person name="Zou C."/>
            <person name="Miki D."/>
            <person name="Li D."/>
            <person name="Tang Q."/>
            <person name="Xiao L."/>
            <person name="Rajput S."/>
            <person name="Deng P."/>
            <person name="Jia W."/>
            <person name="Huang R."/>
            <person name="Zhang M."/>
            <person name="Sun Y."/>
            <person name="Hu J."/>
            <person name="Fu X."/>
            <person name="Schnable P.S."/>
            <person name="Li F."/>
            <person name="Zhang H."/>
            <person name="Feng B."/>
            <person name="Zhu X."/>
            <person name="Liu R."/>
            <person name="Schnable J.C."/>
            <person name="Zhu J.-K."/>
            <person name="Zhang H."/>
        </authorList>
    </citation>
    <scope>NUCLEOTIDE SEQUENCE [LARGE SCALE GENOMIC DNA]</scope>
</reference>
<evidence type="ECO:0000313" key="3">
    <source>
        <dbReference type="Proteomes" id="UP000275267"/>
    </source>
</evidence>
<dbReference type="OrthoDB" id="669288at2759"/>
<feature type="compositionally biased region" description="Acidic residues" evidence="1">
    <location>
        <begin position="215"/>
        <end position="259"/>
    </location>
</feature>
<name>A0A3L6QVC4_PANMI</name>
<accession>A0A3L6QVC4</accession>
<comment type="caution">
    <text evidence="2">The sequence shown here is derived from an EMBL/GenBank/DDBJ whole genome shotgun (WGS) entry which is preliminary data.</text>
</comment>
<gene>
    <name evidence="2" type="ORF">C2845_PM04G10880</name>
</gene>
<evidence type="ECO:0000313" key="2">
    <source>
        <dbReference type="EMBL" id="RLM87071.1"/>
    </source>
</evidence>
<dbReference type="Proteomes" id="UP000275267">
    <property type="component" value="Unassembled WGS sequence"/>
</dbReference>
<protein>
    <submittedName>
        <fullName evidence="2">Uncharacterized protein</fullName>
    </submittedName>
</protein>
<keyword evidence="3" id="KW-1185">Reference proteome</keyword>
<feature type="region of interest" description="Disordered" evidence="1">
    <location>
        <begin position="192"/>
        <end position="269"/>
    </location>
</feature>
<dbReference type="PANTHER" id="PTHR34835:SF85">
    <property type="entry name" value="AMINOTRANSFERASE-LIKE PLANT MOBILE DOMAIN-CONTAINING PROTEIN"/>
    <property type="match status" value="1"/>
</dbReference>
<sequence length="269" mass="30477">MIREVNFDGLLKIACATIPSDFANWLMVECFDAESSELVFPGRGRISMIAESDILNLPTRAMSLGISLRCYPTLVDLTSVKKLNWCQFIVDQLKDATRKINKKNSVKGCLLLLVILYVDSLAADDVQIPTTKPRIAAWMRKLLDQVIKLDTNCDGSFDKLKIKRKIAYAVSKVLSGASDLLGTFIQDMAEAEDSPRSDLRRSKRRKTAKQHENNDGEEDIDEDSDYVEDEEEWISSSEDGSDQGFENEDAQEEEEEEDLVPLSRRLKRM</sequence>
<evidence type="ECO:0000256" key="1">
    <source>
        <dbReference type="SAM" id="MobiDB-lite"/>
    </source>
</evidence>
<dbReference type="AlphaFoldDB" id="A0A3L6QVC4"/>